<dbReference type="OrthoDB" id="5489603at2"/>
<dbReference type="PANTHER" id="PTHR21666:SF270">
    <property type="entry name" value="MUREIN HYDROLASE ACTIVATOR ENVC"/>
    <property type="match status" value="1"/>
</dbReference>
<dbReference type="PANTHER" id="PTHR21666">
    <property type="entry name" value="PEPTIDASE-RELATED"/>
    <property type="match status" value="1"/>
</dbReference>
<organism evidence="2 3">
    <name type="scientific">Roseibium album</name>
    <dbReference type="NCBI Taxonomy" id="311410"/>
    <lineage>
        <taxon>Bacteria</taxon>
        <taxon>Pseudomonadati</taxon>
        <taxon>Pseudomonadota</taxon>
        <taxon>Alphaproteobacteria</taxon>
        <taxon>Hyphomicrobiales</taxon>
        <taxon>Stappiaceae</taxon>
        <taxon>Roseibium</taxon>
    </lineage>
</organism>
<dbReference type="RefSeq" id="WP_055404420.1">
    <property type="nucleotide sequence ID" value="NZ_CXWA01000008.1"/>
</dbReference>
<dbReference type="CDD" id="cd12797">
    <property type="entry name" value="M23_peptidase"/>
    <property type="match status" value="1"/>
</dbReference>
<dbReference type="Gene3D" id="2.70.70.10">
    <property type="entry name" value="Glucose Permease (Domain IIA)"/>
    <property type="match status" value="1"/>
</dbReference>
<dbReference type="InterPro" id="IPR011055">
    <property type="entry name" value="Dup_hybrid_motif"/>
</dbReference>
<dbReference type="Pfam" id="PF01551">
    <property type="entry name" value="Peptidase_M23"/>
    <property type="match status" value="1"/>
</dbReference>
<accession>A0A0M7AKP1</accession>
<reference evidence="3" key="1">
    <citation type="submission" date="2015-07" db="EMBL/GenBank/DDBJ databases">
        <authorList>
            <person name="Rodrigo-Torres Lidia"/>
            <person name="Arahal R.David."/>
        </authorList>
    </citation>
    <scope>NUCLEOTIDE SEQUENCE [LARGE SCALE GENOMIC DNA]</scope>
    <source>
        <strain evidence="3">CECT 5096</strain>
    </source>
</reference>
<feature type="domain" description="M23ase beta-sheet core" evidence="1">
    <location>
        <begin position="71"/>
        <end position="187"/>
    </location>
</feature>
<dbReference type="EMBL" id="CXWC01000012">
    <property type="protein sequence ID" value="CTQ75715.1"/>
    <property type="molecule type" value="Genomic_DNA"/>
</dbReference>
<gene>
    <name evidence="2" type="ORF">LA5096_04502</name>
</gene>
<evidence type="ECO:0000313" key="2">
    <source>
        <dbReference type="EMBL" id="CTQ75715.1"/>
    </source>
</evidence>
<protein>
    <submittedName>
        <fullName evidence="2">Putative peptidase</fullName>
    </submittedName>
</protein>
<dbReference type="InterPro" id="IPR050570">
    <property type="entry name" value="Cell_wall_metabolism_enzyme"/>
</dbReference>
<dbReference type="GeneID" id="97671791"/>
<evidence type="ECO:0000313" key="3">
    <source>
        <dbReference type="Proteomes" id="UP000049983"/>
    </source>
</evidence>
<evidence type="ECO:0000259" key="1">
    <source>
        <dbReference type="Pfam" id="PF01551"/>
    </source>
</evidence>
<keyword evidence="3" id="KW-1185">Reference proteome</keyword>
<dbReference type="InterPro" id="IPR016047">
    <property type="entry name" value="M23ase_b-sheet_dom"/>
</dbReference>
<dbReference type="STRING" id="311410.LA5095_04201"/>
<dbReference type="AlphaFoldDB" id="A0A0M7AKP1"/>
<proteinExistence type="predicted"/>
<dbReference type="Proteomes" id="UP000049983">
    <property type="component" value="Unassembled WGS sequence"/>
</dbReference>
<dbReference type="GO" id="GO:0004222">
    <property type="term" value="F:metalloendopeptidase activity"/>
    <property type="evidence" value="ECO:0007669"/>
    <property type="project" value="TreeGrafter"/>
</dbReference>
<dbReference type="SUPFAM" id="SSF51261">
    <property type="entry name" value="Duplicated hybrid motif"/>
    <property type="match status" value="1"/>
</dbReference>
<name>A0A0M7AKP1_9HYPH</name>
<sequence length="346" mass="37304">MMWRFGTILVAVFAVQVTGAAHDTHVSAAELEVSLPIDCDFGQDCFVQNYVDIDPGPDVQTATCAQAGYDGHKGTDFRVLNTNQNAGVIASAPGVVKAVRNDMPDRLVQSAEDRKRVEGKECGNGVVISHGNGWETQYCHMRQGSVIVSSGDRVERGDVLGEVGFSGFAAFPHVHLSLRKDGQVVDPFLGHPEAAEDRLAQCASVAEARAAYDGSLWQGDLVALLKDADGEIIQTGFADSAVKSIDLETGTEAEPGTRSPVFVFFARLINLKKGDRVALRLVGPEGVMAESEGEPLERQKAQWVAFAGRKLRGEAWPAGEYVGTAMLIRNEQIFRQETTLFSLGNP</sequence>